<feature type="region of interest" description="Disordered" evidence="6">
    <location>
        <begin position="672"/>
        <end position="710"/>
    </location>
</feature>
<dbReference type="Pfam" id="PF08637">
    <property type="entry name" value="NCA2"/>
    <property type="match status" value="2"/>
</dbReference>
<keyword evidence="9" id="KW-1185">Reference proteome</keyword>
<keyword evidence="4" id="KW-0496">Mitochondrion</keyword>
<keyword evidence="3 7" id="KW-1133">Transmembrane helix</keyword>
<feature type="region of interest" description="Disordered" evidence="6">
    <location>
        <begin position="771"/>
        <end position="843"/>
    </location>
</feature>
<feature type="region of interest" description="Disordered" evidence="6">
    <location>
        <begin position="1173"/>
        <end position="1197"/>
    </location>
</feature>
<keyword evidence="2 7" id="KW-0812">Transmembrane</keyword>
<gene>
    <name evidence="8" type="ORF">JKF63_02265</name>
</gene>
<dbReference type="PANTHER" id="PTHR28234:SF1">
    <property type="entry name" value="NUCLEAR CONTROL OF ATPASE PROTEIN 2"/>
    <property type="match status" value="1"/>
</dbReference>
<evidence type="ECO:0000256" key="7">
    <source>
        <dbReference type="SAM" id="Phobius"/>
    </source>
</evidence>
<evidence type="ECO:0000256" key="1">
    <source>
        <dbReference type="ARBA" id="ARBA00004225"/>
    </source>
</evidence>
<proteinExistence type="predicted"/>
<evidence type="ECO:0000313" key="8">
    <source>
        <dbReference type="EMBL" id="KAG5495210.1"/>
    </source>
</evidence>
<dbReference type="KEGG" id="phet:94288382"/>
<feature type="compositionally biased region" description="Low complexity" evidence="6">
    <location>
        <begin position="775"/>
        <end position="793"/>
    </location>
</feature>
<dbReference type="OrthoDB" id="413313at2759"/>
<dbReference type="GO" id="GO:0005741">
    <property type="term" value="C:mitochondrial outer membrane"/>
    <property type="evidence" value="ECO:0007669"/>
    <property type="project" value="TreeGrafter"/>
</dbReference>
<feature type="region of interest" description="Disordered" evidence="6">
    <location>
        <begin position="256"/>
        <end position="275"/>
    </location>
</feature>
<dbReference type="AlphaFoldDB" id="A0A836I2C3"/>
<feature type="transmembrane region" description="Helical" evidence="7">
    <location>
        <begin position="1057"/>
        <end position="1076"/>
    </location>
</feature>
<name>A0A836I2C3_9TRYP</name>
<evidence type="ECO:0000256" key="5">
    <source>
        <dbReference type="ARBA" id="ARBA00023136"/>
    </source>
</evidence>
<feature type="compositionally biased region" description="Polar residues" evidence="6">
    <location>
        <begin position="673"/>
        <end position="694"/>
    </location>
</feature>
<accession>A0A836I2C3</accession>
<comment type="caution">
    <text evidence="8">The sequence shown here is derived from an EMBL/GenBank/DDBJ whole genome shotgun (WGS) entry which is preliminary data.</text>
</comment>
<feature type="compositionally biased region" description="Low complexity" evidence="6">
    <location>
        <begin position="805"/>
        <end position="819"/>
    </location>
</feature>
<evidence type="ECO:0000313" key="9">
    <source>
        <dbReference type="Proteomes" id="UP000674318"/>
    </source>
</evidence>
<feature type="compositionally biased region" description="Low complexity" evidence="6">
    <location>
        <begin position="95"/>
        <end position="104"/>
    </location>
</feature>
<evidence type="ECO:0000256" key="6">
    <source>
        <dbReference type="SAM" id="MobiDB-lite"/>
    </source>
</evidence>
<feature type="region of interest" description="Disordered" evidence="6">
    <location>
        <begin position="83"/>
        <end position="110"/>
    </location>
</feature>
<feature type="compositionally biased region" description="Low complexity" evidence="6">
    <location>
        <begin position="1186"/>
        <end position="1197"/>
    </location>
</feature>
<protein>
    <submittedName>
        <fullName evidence="8">Uncharacterized protein</fullName>
    </submittedName>
</protein>
<feature type="region of interest" description="Disordered" evidence="6">
    <location>
        <begin position="1"/>
        <end position="62"/>
    </location>
</feature>
<evidence type="ECO:0000256" key="3">
    <source>
        <dbReference type="ARBA" id="ARBA00022989"/>
    </source>
</evidence>
<evidence type="ECO:0000256" key="2">
    <source>
        <dbReference type="ARBA" id="ARBA00022692"/>
    </source>
</evidence>
<reference evidence="8 9" key="1">
    <citation type="submission" date="2021-02" db="EMBL/GenBank/DDBJ databases">
        <title>Porcisia hertigi Genome sequencing and assembly.</title>
        <authorList>
            <person name="Almutairi H."/>
            <person name="Gatherer D."/>
        </authorList>
    </citation>
    <scope>NUCLEOTIDE SEQUENCE [LARGE SCALE GENOMIC DNA]</scope>
    <source>
        <strain evidence="8 9">C119</strain>
    </source>
</reference>
<dbReference type="PANTHER" id="PTHR28234">
    <property type="entry name" value="NUCLEAR CONTROL OF ATPASE PROTEIN 2"/>
    <property type="match status" value="1"/>
</dbReference>
<organism evidence="8 9">
    <name type="scientific">Porcisia hertigi</name>
    <dbReference type="NCBI Taxonomy" id="2761500"/>
    <lineage>
        <taxon>Eukaryota</taxon>
        <taxon>Discoba</taxon>
        <taxon>Euglenozoa</taxon>
        <taxon>Kinetoplastea</taxon>
        <taxon>Metakinetoplastina</taxon>
        <taxon>Trypanosomatida</taxon>
        <taxon>Trypanosomatidae</taxon>
        <taxon>Leishmaniinae</taxon>
        <taxon>Porcisia</taxon>
    </lineage>
</organism>
<dbReference type="RefSeq" id="XP_067754462.1">
    <property type="nucleotide sequence ID" value="XM_067898305.1"/>
</dbReference>
<dbReference type="InterPro" id="IPR013946">
    <property type="entry name" value="NCA2-like"/>
</dbReference>
<dbReference type="Proteomes" id="UP000674318">
    <property type="component" value="Unassembled WGS sequence"/>
</dbReference>
<dbReference type="EMBL" id="JAFJZO010000033">
    <property type="protein sequence ID" value="KAG5495210.1"/>
    <property type="molecule type" value="Genomic_DNA"/>
</dbReference>
<evidence type="ECO:0000256" key="4">
    <source>
        <dbReference type="ARBA" id="ARBA00023128"/>
    </source>
</evidence>
<keyword evidence="5 7" id="KW-0472">Membrane</keyword>
<comment type="subcellular location">
    <subcellularLocation>
        <location evidence="1">Mitochondrion membrane</location>
        <topology evidence="1">Multi-pass membrane protein</topology>
    </subcellularLocation>
</comment>
<feature type="compositionally biased region" description="Polar residues" evidence="6">
    <location>
        <begin position="17"/>
        <end position="27"/>
    </location>
</feature>
<dbReference type="GeneID" id="94288382"/>
<sequence>MRKGGGGELKTAVLSPPSRSLSKNTVSRDGGFAANLTPLPGDVRTQHGLLSPSSRVGESATVHESGTLPRVLSCINFPDDTSRMPSWAAEKEPGRASGSASAGDSAKKGASRLWPRFREWIRRFLRKKPGEFQGKGDALSESLRVRRGGFVAAASLSHFIFGFNLGPTASNAAVGRTARVRVPGWVRAPFALTAALPAGAVTRGVRPTQSMRCLRPSVAVFSVPQSEPGTACEKLEARETISPDAVAVVQPLPPLRTDVTSDKTDAAGGTVRQGDSDVDEALVSSHLTQELYRYRCSLSPVEVSVTSTPPGAQLPSATLTFNTSNVSLCDGEDAPEADKRRPRLELPPRKTMIMPAAARSESAGGTARLPAAASLITSHLAEGQNTQEKVPVRKTWGNGHRPLPLARHDGGRSSAIRGISGSFTDARNTGLSFSWNSSWHGGGTQSLPVSPATTFWPQAATSAATCRGSHVYTAELVGWLQLLVWVRWQVIHFLRDLSGVQGFVAWSAWYWSWAQDHPRQAAFHQALSSAAFWRGLWSRGFRMQLNQVQYNTSRHMFTLRSVFQLIVSYIGAVYTALDTLNMLVIQVQRSCEVMMSTAAAAAAVAARSSPTVLTGSILTRSPSQATLANARRDGGGRGHVLHSNQNGIFWNSVMAGRCCGDGSSLIYGHSDRVGSSQGLPQSTPGSDTAAVTTSARHDVHDEAEGESGGTVVGDEVETVSSLHALDELRCAVWSTLHKLKAIFCLDGLPPDLLEVNDQACFSFSGVCGDNRGRGPSRAGPATATTAGPDTRAGLHQPGDSSFSGVSAPQAAPTAQPSVSHTHFAEDGQPGARDDGDPSESRQANVREGAQVLLQCVQQSQQLLRRLTVLVQRSHSPPAARHWRRIFVASVTLVPPLIWLYTKSPAELTAITQQTVMVGRRILRSYVIDPVAQLRESLFYVRPGVEDRRGAVERDAVSLANIIRDFHEDMYPNMPQKRLEELRVRTFKRLRAGVADPEGLGLIDEQYRQSVRHPIRSILFGDLPRIMLIQLSYQALEVSRVANGIDEVLEGNDINFKIMAMMPVFLAVGLLATWGLFRRRSKYKPVRLRMKLLWRSLYRVVSFAGSDQGLVLPPLRITTQHQGRRERIEATTPVVDYTHAHWLRRKGVQRHMCSHADATGPTLVSPWPPRKAEWVGSGGRDDANVTASGGRKSASDSSSDEALSAIGVVASVQQLNNYEQGMVLLLSHVMRSIAVEHLRSYALFHEFMEDLNDLESVQSTRQQRLSTLKRMRVTHTHFF</sequence>